<keyword evidence="10" id="KW-1185">Reference proteome</keyword>
<evidence type="ECO:0008006" key="11">
    <source>
        <dbReference type="Google" id="ProtNLM"/>
    </source>
</evidence>
<dbReference type="EMBL" id="JAMQYH010000002">
    <property type="protein sequence ID" value="KAJ1698420.1"/>
    <property type="molecule type" value="Genomic_DNA"/>
</dbReference>
<evidence type="ECO:0000256" key="6">
    <source>
        <dbReference type="ARBA" id="ARBA00023033"/>
    </source>
</evidence>
<evidence type="ECO:0000256" key="2">
    <source>
        <dbReference type="ARBA" id="ARBA00022617"/>
    </source>
</evidence>
<comment type="similarity">
    <text evidence="1 8">Belongs to the cytochrome P450 family.</text>
</comment>
<name>A0A9Q0CRB0_9POAL</name>
<accession>A0A9Q0CRB0</accession>
<evidence type="ECO:0000256" key="4">
    <source>
        <dbReference type="ARBA" id="ARBA00023002"/>
    </source>
</evidence>
<dbReference type="InterPro" id="IPR017972">
    <property type="entry name" value="Cyt_P450_CS"/>
</dbReference>
<dbReference type="GO" id="GO:0020037">
    <property type="term" value="F:heme binding"/>
    <property type="evidence" value="ECO:0007669"/>
    <property type="project" value="InterPro"/>
</dbReference>
<dbReference type="OrthoDB" id="2789670at2759"/>
<evidence type="ECO:0000256" key="8">
    <source>
        <dbReference type="RuleBase" id="RU000461"/>
    </source>
</evidence>
<dbReference type="PANTHER" id="PTHR47955">
    <property type="entry name" value="CYTOCHROME P450 FAMILY 71 PROTEIN"/>
    <property type="match status" value="1"/>
</dbReference>
<organism evidence="9 10">
    <name type="scientific">Rhynchospora breviuscula</name>
    <dbReference type="NCBI Taxonomy" id="2022672"/>
    <lineage>
        <taxon>Eukaryota</taxon>
        <taxon>Viridiplantae</taxon>
        <taxon>Streptophyta</taxon>
        <taxon>Embryophyta</taxon>
        <taxon>Tracheophyta</taxon>
        <taxon>Spermatophyta</taxon>
        <taxon>Magnoliopsida</taxon>
        <taxon>Liliopsida</taxon>
        <taxon>Poales</taxon>
        <taxon>Cyperaceae</taxon>
        <taxon>Cyperoideae</taxon>
        <taxon>Rhynchosporeae</taxon>
        <taxon>Rhynchospora</taxon>
    </lineage>
</organism>
<dbReference type="InterPro" id="IPR001128">
    <property type="entry name" value="Cyt_P450"/>
</dbReference>
<dbReference type="GO" id="GO:0005506">
    <property type="term" value="F:iron ion binding"/>
    <property type="evidence" value="ECO:0007669"/>
    <property type="project" value="InterPro"/>
</dbReference>
<dbReference type="GO" id="GO:0004497">
    <property type="term" value="F:monooxygenase activity"/>
    <property type="evidence" value="ECO:0007669"/>
    <property type="project" value="UniProtKB-KW"/>
</dbReference>
<dbReference type="GO" id="GO:0016705">
    <property type="term" value="F:oxidoreductase activity, acting on paired donors, with incorporation or reduction of molecular oxygen"/>
    <property type="evidence" value="ECO:0007669"/>
    <property type="project" value="InterPro"/>
</dbReference>
<reference evidence="9" key="1">
    <citation type="journal article" date="2022" name="Cell">
        <title>Repeat-based holocentromeres influence genome architecture and karyotype evolution.</title>
        <authorList>
            <person name="Hofstatter P.G."/>
            <person name="Thangavel G."/>
            <person name="Lux T."/>
            <person name="Neumann P."/>
            <person name="Vondrak T."/>
            <person name="Novak P."/>
            <person name="Zhang M."/>
            <person name="Costa L."/>
            <person name="Castellani M."/>
            <person name="Scott A."/>
            <person name="Toegelov H."/>
            <person name="Fuchs J."/>
            <person name="Mata-Sucre Y."/>
            <person name="Dias Y."/>
            <person name="Vanzela A.L.L."/>
            <person name="Huettel B."/>
            <person name="Almeida C.C.S."/>
            <person name="Simkova H."/>
            <person name="Souza G."/>
            <person name="Pedrosa-Harand A."/>
            <person name="Macas J."/>
            <person name="Mayer K.F.X."/>
            <person name="Houben A."/>
            <person name="Marques A."/>
        </authorList>
    </citation>
    <scope>NUCLEOTIDE SEQUENCE</scope>
    <source>
        <strain evidence="9">RhyBre1mFocal</strain>
    </source>
</reference>
<dbReference type="InterPro" id="IPR002401">
    <property type="entry name" value="Cyt_P450_E_grp-I"/>
</dbReference>
<dbReference type="CDD" id="cd11072">
    <property type="entry name" value="CYP71-like"/>
    <property type="match status" value="1"/>
</dbReference>
<dbReference type="InterPro" id="IPR036396">
    <property type="entry name" value="Cyt_P450_sf"/>
</dbReference>
<keyword evidence="4 8" id="KW-0560">Oxidoreductase</keyword>
<evidence type="ECO:0000256" key="1">
    <source>
        <dbReference type="ARBA" id="ARBA00010617"/>
    </source>
</evidence>
<keyword evidence="3 7" id="KW-0479">Metal-binding</keyword>
<dbReference type="PRINTS" id="PR00385">
    <property type="entry name" value="P450"/>
</dbReference>
<dbReference type="Proteomes" id="UP001151287">
    <property type="component" value="Unassembled WGS sequence"/>
</dbReference>
<dbReference type="PANTHER" id="PTHR47955:SF8">
    <property type="entry name" value="CYTOCHROME P450 71D11-LIKE"/>
    <property type="match status" value="1"/>
</dbReference>
<feature type="binding site" description="axial binding residue" evidence="7">
    <location>
        <position position="448"/>
    </location>
    <ligand>
        <name>heme</name>
        <dbReference type="ChEBI" id="CHEBI:30413"/>
    </ligand>
    <ligandPart>
        <name>Fe</name>
        <dbReference type="ChEBI" id="CHEBI:18248"/>
    </ligandPart>
</feature>
<dbReference type="AlphaFoldDB" id="A0A9Q0CRB0"/>
<evidence type="ECO:0000256" key="3">
    <source>
        <dbReference type="ARBA" id="ARBA00022723"/>
    </source>
</evidence>
<dbReference type="PROSITE" id="PS00086">
    <property type="entry name" value="CYTOCHROME_P450"/>
    <property type="match status" value="1"/>
</dbReference>
<evidence type="ECO:0000256" key="5">
    <source>
        <dbReference type="ARBA" id="ARBA00023004"/>
    </source>
</evidence>
<dbReference type="PRINTS" id="PR00463">
    <property type="entry name" value="EP450I"/>
</dbReference>
<keyword evidence="5 7" id="KW-0408">Iron</keyword>
<comment type="caution">
    <text evidence="9">The sequence shown here is derived from an EMBL/GenBank/DDBJ whole genome shotgun (WGS) entry which is preliminary data.</text>
</comment>
<dbReference type="Pfam" id="PF00067">
    <property type="entry name" value="p450"/>
    <property type="match status" value="1"/>
</dbReference>
<evidence type="ECO:0000256" key="7">
    <source>
        <dbReference type="PIRSR" id="PIRSR602401-1"/>
    </source>
</evidence>
<protein>
    <recommendedName>
        <fullName evidence="11">Cytochrome P450</fullName>
    </recommendedName>
</protein>
<dbReference type="SUPFAM" id="SSF48264">
    <property type="entry name" value="Cytochrome P450"/>
    <property type="match status" value="1"/>
</dbReference>
<evidence type="ECO:0000313" key="10">
    <source>
        <dbReference type="Proteomes" id="UP001151287"/>
    </source>
</evidence>
<evidence type="ECO:0000313" key="9">
    <source>
        <dbReference type="EMBL" id="KAJ1698420.1"/>
    </source>
</evidence>
<comment type="cofactor">
    <cofactor evidence="7">
        <name>heme</name>
        <dbReference type="ChEBI" id="CHEBI:30413"/>
    </cofactor>
</comment>
<proteinExistence type="inferred from homology"/>
<gene>
    <name evidence="9" type="ORF">LUZ63_006932</name>
</gene>
<dbReference type="FunFam" id="1.10.630.10:FF:000043">
    <property type="entry name" value="Cytochrome P450 99A2"/>
    <property type="match status" value="1"/>
</dbReference>
<keyword evidence="2 7" id="KW-0349">Heme</keyword>
<keyword evidence="6 8" id="KW-0503">Monooxygenase</keyword>
<dbReference type="Gene3D" id="1.10.630.10">
    <property type="entry name" value="Cytochrome P450"/>
    <property type="match status" value="1"/>
</dbReference>
<sequence>MTVTLVLSSLLTVFLLSLLLCLQYLKIKNAAKSQSKIKLPPGPSTIPFLGSLHHLAKRSCPHHALRDLAQTHGPIMLFRAGVINLLVLSSSEAAKEVMKVQDAKFSNRPTLTATKAILYGCTDIAFSSGPYWRQLRRICVTKLLSSKRVKYFSSIRQYEIHCMLKTLSTFSNDSTPVNLGAKVSELTNNIVLRAAFGGNCRTQAKFIKISKEAVQSASWFCLSDIFSALSWLDVKTRRKFARIHRDLDKILEEILQEHLKKSKEKQNTRDEEIEYDLVDVLIKAKERDDLEVPITLDNIKAVIMDVFTGGTDTASNIIEWAMSELIKHPNIMEKAQAEVRRVAAANTEFDKNGYMEHNYLKLVIKETLRLHPPAPILLPRLCKETCQLLGYTIPSGTIIIVNAWAIGRADKYWSDAEKFIPERFEKCSVDFKGSNFEFVPFGAGRRICPGVDFGMAVVEAALAKLLLHFDWKLPDGMQPEDLEMTEAFGAVTSRKEPLYVIPLLRVPLLEA</sequence>